<evidence type="ECO:0000313" key="1">
    <source>
        <dbReference type="EMBL" id="CAI9729234.1"/>
    </source>
</evidence>
<dbReference type="EMBL" id="OX597823">
    <property type="protein sequence ID" value="CAI9729234.1"/>
    <property type="molecule type" value="Genomic_DNA"/>
</dbReference>
<proteinExistence type="predicted"/>
<gene>
    <name evidence="1" type="ORF">OCTVUL_1B017887</name>
</gene>
<organism evidence="1 2">
    <name type="scientific">Octopus vulgaris</name>
    <name type="common">Common octopus</name>
    <dbReference type="NCBI Taxonomy" id="6645"/>
    <lineage>
        <taxon>Eukaryota</taxon>
        <taxon>Metazoa</taxon>
        <taxon>Spiralia</taxon>
        <taxon>Lophotrochozoa</taxon>
        <taxon>Mollusca</taxon>
        <taxon>Cephalopoda</taxon>
        <taxon>Coleoidea</taxon>
        <taxon>Octopodiformes</taxon>
        <taxon>Octopoda</taxon>
        <taxon>Incirrata</taxon>
        <taxon>Octopodidae</taxon>
        <taxon>Octopus</taxon>
    </lineage>
</organism>
<sequence>MENHHNYLRDLVGNSLTQEEYLLHVFHKTGVDLLNIPYSTDVFCDDTVGICRGLISITNLMKTNTFPSFKPT</sequence>
<reference evidence="1" key="1">
    <citation type="submission" date="2023-08" db="EMBL/GenBank/DDBJ databases">
        <authorList>
            <person name="Alioto T."/>
            <person name="Alioto T."/>
            <person name="Gomez Garrido J."/>
        </authorList>
    </citation>
    <scope>NUCLEOTIDE SEQUENCE</scope>
</reference>
<protein>
    <submittedName>
        <fullName evidence="1">Uncharacterized protein</fullName>
    </submittedName>
</protein>
<name>A0AA36B7W7_OCTVU</name>
<dbReference type="AlphaFoldDB" id="A0AA36B7W7"/>
<dbReference type="Proteomes" id="UP001162480">
    <property type="component" value="Chromosome 10"/>
</dbReference>
<evidence type="ECO:0000313" key="2">
    <source>
        <dbReference type="Proteomes" id="UP001162480"/>
    </source>
</evidence>
<keyword evidence="2" id="KW-1185">Reference proteome</keyword>
<accession>A0AA36B7W7</accession>